<dbReference type="OrthoDB" id="27483at2759"/>
<dbReference type="PANTHER" id="PTHR33099:SF7">
    <property type="entry name" value="MYND-TYPE DOMAIN-CONTAINING PROTEIN"/>
    <property type="match status" value="1"/>
</dbReference>
<keyword evidence="4" id="KW-1185">Reference proteome</keyword>
<keyword evidence="1" id="KW-0479">Metal-binding</keyword>
<name>A0A9P4V3K3_9PLEO</name>
<evidence type="ECO:0000256" key="1">
    <source>
        <dbReference type="RuleBase" id="RU003682"/>
    </source>
</evidence>
<dbReference type="PROSITE" id="PS51471">
    <property type="entry name" value="FE2OG_OXY"/>
    <property type="match status" value="1"/>
</dbReference>
<proteinExistence type="inferred from homology"/>
<dbReference type="InterPro" id="IPR005123">
    <property type="entry name" value="Oxoglu/Fe-dep_dioxygenase_dom"/>
</dbReference>
<sequence length="469" mass="51530">MAHVSDSESASSTDSHNDWYTEQVTHELMMFIAAKSATFTCGGAIPIKDIEQDPMNLSSDPVASPVALRWDSADSNGGIAKLVFPIDATGDGKDGLLKLISDTQPASFGYKGEHVQDESYRKASKMDRSSFSVDFCPYELGIVDTITQMLLPNARRGYDTHGVKAELYKMNVYSAPSGFFKAHVDTPRSDTQFGSLVVSLPCYHQGGQLVVRHAKHSVTFDWGRSELSNKTEPLIQWAAFYSDCEHEVLEVTEGHRVTLTYNLYYALGVGDLAGNSPVMDVKMLPLYKKVQEALDSPNFMPNGGYLGIYCEHAYAHSTAEGINALPGILKGSDMAVFAVFQALHLKVAIRPVFDLDDFELGMNYDDEDSEPRQWDLIGMNLSQPCFTDRGGGDGEDPEYILAEANGERLQICWLTQPKNPSLGMVHLTYGNQPEIDALYTHAAIIVTVPKRNSSKAGGEVDMAARPDID</sequence>
<accession>A0A9P4V3K3</accession>
<dbReference type="AlphaFoldDB" id="A0A9P4V3K3"/>
<protein>
    <recommendedName>
        <fullName evidence="2">Fe2OG dioxygenase domain-containing protein</fullName>
    </recommendedName>
</protein>
<keyword evidence="1" id="KW-0560">Oxidoreductase</keyword>
<evidence type="ECO:0000313" key="3">
    <source>
        <dbReference type="EMBL" id="KAF2734385.1"/>
    </source>
</evidence>
<dbReference type="EMBL" id="ML996148">
    <property type="protein sequence ID" value="KAF2734385.1"/>
    <property type="molecule type" value="Genomic_DNA"/>
</dbReference>
<dbReference type="Proteomes" id="UP000799444">
    <property type="component" value="Unassembled WGS sequence"/>
</dbReference>
<feature type="domain" description="Fe2OG dioxygenase" evidence="2">
    <location>
        <begin position="164"/>
        <end position="265"/>
    </location>
</feature>
<comment type="caution">
    <text evidence="3">The sequence shown here is derived from an EMBL/GenBank/DDBJ whole genome shotgun (WGS) entry which is preliminary data.</text>
</comment>
<dbReference type="GO" id="GO:0046872">
    <property type="term" value="F:metal ion binding"/>
    <property type="evidence" value="ECO:0007669"/>
    <property type="project" value="UniProtKB-KW"/>
</dbReference>
<evidence type="ECO:0000259" key="2">
    <source>
        <dbReference type="PROSITE" id="PS51471"/>
    </source>
</evidence>
<organism evidence="3 4">
    <name type="scientific">Polyplosphaeria fusca</name>
    <dbReference type="NCBI Taxonomy" id="682080"/>
    <lineage>
        <taxon>Eukaryota</taxon>
        <taxon>Fungi</taxon>
        <taxon>Dikarya</taxon>
        <taxon>Ascomycota</taxon>
        <taxon>Pezizomycotina</taxon>
        <taxon>Dothideomycetes</taxon>
        <taxon>Pleosporomycetidae</taxon>
        <taxon>Pleosporales</taxon>
        <taxon>Tetraplosphaeriaceae</taxon>
        <taxon>Polyplosphaeria</taxon>
    </lineage>
</organism>
<dbReference type="GO" id="GO:0016491">
    <property type="term" value="F:oxidoreductase activity"/>
    <property type="evidence" value="ECO:0007669"/>
    <property type="project" value="UniProtKB-KW"/>
</dbReference>
<dbReference type="PANTHER" id="PTHR33099">
    <property type="entry name" value="FE2OG DIOXYGENASE DOMAIN-CONTAINING PROTEIN"/>
    <property type="match status" value="1"/>
</dbReference>
<dbReference type="Pfam" id="PF13640">
    <property type="entry name" value="2OG-FeII_Oxy_3"/>
    <property type="match status" value="1"/>
</dbReference>
<reference evidence="3" key="1">
    <citation type="journal article" date="2020" name="Stud. Mycol.">
        <title>101 Dothideomycetes genomes: a test case for predicting lifestyles and emergence of pathogens.</title>
        <authorList>
            <person name="Haridas S."/>
            <person name="Albert R."/>
            <person name="Binder M."/>
            <person name="Bloem J."/>
            <person name="Labutti K."/>
            <person name="Salamov A."/>
            <person name="Andreopoulos B."/>
            <person name="Baker S."/>
            <person name="Barry K."/>
            <person name="Bills G."/>
            <person name="Bluhm B."/>
            <person name="Cannon C."/>
            <person name="Castanera R."/>
            <person name="Culley D."/>
            <person name="Daum C."/>
            <person name="Ezra D."/>
            <person name="Gonzalez J."/>
            <person name="Henrissat B."/>
            <person name="Kuo A."/>
            <person name="Liang C."/>
            <person name="Lipzen A."/>
            <person name="Lutzoni F."/>
            <person name="Magnuson J."/>
            <person name="Mondo S."/>
            <person name="Nolan M."/>
            <person name="Ohm R."/>
            <person name="Pangilinan J."/>
            <person name="Park H.-J."/>
            <person name="Ramirez L."/>
            <person name="Alfaro M."/>
            <person name="Sun H."/>
            <person name="Tritt A."/>
            <person name="Yoshinaga Y."/>
            <person name="Zwiers L.-H."/>
            <person name="Turgeon B."/>
            <person name="Goodwin S."/>
            <person name="Spatafora J."/>
            <person name="Crous P."/>
            <person name="Grigoriev I."/>
        </authorList>
    </citation>
    <scope>NUCLEOTIDE SEQUENCE</scope>
    <source>
        <strain evidence="3">CBS 125425</strain>
    </source>
</reference>
<evidence type="ECO:0000313" key="4">
    <source>
        <dbReference type="Proteomes" id="UP000799444"/>
    </source>
</evidence>
<dbReference type="Gene3D" id="2.60.120.620">
    <property type="entry name" value="q2cbj1_9rhob like domain"/>
    <property type="match status" value="1"/>
</dbReference>
<gene>
    <name evidence="3" type="ORF">EJ04DRAFT_576923</name>
</gene>
<comment type="similarity">
    <text evidence="1">Belongs to the iron/ascorbate-dependent oxidoreductase family.</text>
</comment>
<dbReference type="InterPro" id="IPR044862">
    <property type="entry name" value="Pro_4_hyd_alph_FE2OG_OXY"/>
</dbReference>
<keyword evidence="1" id="KW-0408">Iron</keyword>